<dbReference type="OrthoDB" id="3700685at2"/>
<gene>
    <name evidence="2" type="ORF">EWH70_21515</name>
</gene>
<reference evidence="2 3" key="1">
    <citation type="submission" date="2019-02" db="EMBL/GenBank/DDBJ databases">
        <title>Draft genome sequence of Amycolatopsis sp. 8-3EHSu isolated from roots of Suaeda maritima.</title>
        <authorList>
            <person name="Duangmal K."/>
            <person name="Chantavorakit T."/>
        </authorList>
    </citation>
    <scope>NUCLEOTIDE SEQUENCE [LARGE SCALE GENOMIC DNA]</scope>
    <source>
        <strain evidence="2 3">8-3EHSu</strain>
    </source>
</reference>
<evidence type="ECO:0000313" key="2">
    <source>
        <dbReference type="EMBL" id="RZQ62152.1"/>
    </source>
</evidence>
<dbReference type="AlphaFoldDB" id="A0A4Q7J5Y9"/>
<name>A0A4Q7J5Y9_9PSEU</name>
<feature type="transmembrane region" description="Helical" evidence="1">
    <location>
        <begin position="102"/>
        <end position="122"/>
    </location>
</feature>
<keyword evidence="1" id="KW-0472">Membrane</keyword>
<protein>
    <submittedName>
        <fullName evidence="2">Uncharacterized protein</fullName>
    </submittedName>
</protein>
<keyword evidence="1" id="KW-0812">Transmembrane</keyword>
<dbReference type="RefSeq" id="WP_130477245.1">
    <property type="nucleotide sequence ID" value="NZ_SFCC01000010.1"/>
</dbReference>
<feature type="transmembrane region" description="Helical" evidence="1">
    <location>
        <begin position="74"/>
        <end position="95"/>
    </location>
</feature>
<keyword evidence="3" id="KW-1185">Reference proteome</keyword>
<dbReference type="Proteomes" id="UP000292003">
    <property type="component" value="Unassembled WGS sequence"/>
</dbReference>
<accession>A0A4Q7J5Y9</accession>
<dbReference type="EMBL" id="SFCC01000010">
    <property type="protein sequence ID" value="RZQ62152.1"/>
    <property type="molecule type" value="Genomic_DNA"/>
</dbReference>
<evidence type="ECO:0000313" key="3">
    <source>
        <dbReference type="Proteomes" id="UP000292003"/>
    </source>
</evidence>
<sequence>MAAVGAAIAAAAAAVVGAVLVFAGGKELAETNLKEAIDTLGPSIGLPDGITAADIESLSPAMWQLVVDERAQQLVVRGGMAVFFALWLLIAGLCARNAATAARVLITIGAVFSLLPHVLIAFDHSPVAVSATSFAAMAIGLVAVVLCWLPANNAYVRARKAARFA</sequence>
<comment type="caution">
    <text evidence="2">The sequence shown here is derived from an EMBL/GenBank/DDBJ whole genome shotgun (WGS) entry which is preliminary data.</text>
</comment>
<organism evidence="2 3">
    <name type="scientific">Amycolatopsis suaedae</name>
    <dbReference type="NCBI Taxonomy" id="2510978"/>
    <lineage>
        <taxon>Bacteria</taxon>
        <taxon>Bacillati</taxon>
        <taxon>Actinomycetota</taxon>
        <taxon>Actinomycetes</taxon>
        <taxon>Pseudonocardiales</taxon>
        <taxon>Pseudonocardiaceae</taxon>
        <taxon>Amycolatopsis</taxon>
    </lineage>
</organism>
<keyword evidence="1" id="KW-1133">Transmembrane helix</keyword>
<proteinExistence type="predicted"/>
<evidence type="ECO:0000256" key="1">
    <source>
        <dbReference type="SAM" id="Phobius"/>
    </source>
</evidence>
<feature type="transmembrane region" description="Helical" evidence="1">
    <location>
        <begin position="128"/>
        <end position="151"/>
    </location>
</feature>